<comment type="subcellular location">
    <subcellularLocation>
        <location evidence="1">Nucleus</location>
    </subcellularLocation>
</comment>
<feature type="compositionally biased region" description="Basic and acidic residues" evidence="6">
    <location>
        <begin position="1"/>
        <end position="19"/>
    </location>
</feature>
<feature type="region of interest" description="Disordered" evidence="6">
    <location>
        <begin position="149"/>
        <end position="168"/>
    </location>
</feature>
<dbReference type="GO" id="GO:0000981">
    <property type="term" value="F:DNA-binding transcription factor activity, RNA polymerase II-specific"/>
    <property type="evidence" value="ECO:0007669"/>
    <property type="project" value="InterPro"/>
</dbReference>
<feature type="region of interest" description="Disordered" evidence="6">
    <location>
        <begin position="323"/>
        <end position="360"/>
    </location>
</feature>
<keyword evidence="4" id="KW-0804">Transcription</keyword>
<reference evidence="8" key="1">
    <citation type="submission" date="2020-04" db="EMBL/GenBank/DDBJ databases">
        <title>Analysis of mating type loci in Filobasidium floriforme.</title>
        <authorList>
            <person name="Nowrousian M."/>
        </authorList>
    </citation>
    <scope>NUCLEOTIDE SEQUENCE</scope>
    <source>
        <strain evidence="8">CBS 6242</strain>
    </source>
</reference>
<feature type="region of interest" description="Disordered" evidence="6">
    <location>
        <begin position="635"/>
        <end position="655"/>
    </location>
</feature>
<evidence type="ECO:0000256" key="6">
    <source>
        <dbReference type="SAM" id="MobiDB-lite"/>
    </source>
</evidence>
<name>A0A8K0JGM9_9TREE</name>
<evidence type="ECO:0000256" key="2">
    <source>
        <dbReference type="ARBA" id="ARBA00023015"/>
    </source>
</evidence>
<keyword evidence="2" id="KW-0805">Transcription regulation</keyword>
<dbReference type="PANTHER" id="PTHR31845">
    <property type="entry name" value="FINGER DOMAIN PROTEIN, PUTATIVE-RELATED"/>
    <property type="match status" value="1"/>
</dbReference>
<protein>
    <recommendedName>
        <fullName evidence="7">Zn(2)-C6 fungal-type domain-containing protein</fullName>
    </recommendedName>
</protein>
<feature type="compositionally biased region" description="Low complexity" evidence="6">
    <location>
        <begin position="88"/>
        <end position="100"/>
    </location>
</feature>
<dbReference type="PANTHER" id="PTHR31845:SF33">
    <property type="entry name" value="ZN(II)2CYS6 TRANSCRIPTION FACTOR (EUROFUNG)"/>
    <property type="match status" value="1"/>
</dbReference>
<sequence length="910" mass="97950">MDEPPAKRARLSDSPRTDRTGSPGDRFAISGPATSGRPRPSVLASPRTQSEAEARRGSGFAGSTSPTLARLPTSSRHPQGNPPGYPVASSSHAPGSASSSRVPLPSIGQMSTGWTTQVTGYDPGPGPPARLPPEQGFARTDSLGMIVESHEGSDAGTVGSRDPGRERAPRSMMACVRCRKQKMKCDGPAAAPCRGCKSVNTTCIFETRTRSSRPKSMSTLAPAQPLPAVMSSVIGTPTSTLGPPMYGHKSTRSLDPYATAPPPLLVGTATGAPESPRLRQQAVFQPPPPGLGKAVAVGERNPGLPFTPGQPSNQPGLFASYQPRSGHRPSFSTSTLDISRPPQVTGYAVPPQAGGQVTSPTTPRAMTALPHNLYAFETRVRQLENTARNVEVLQTNQAALQNTVQYLELQVRQLTGQLAESSEMGLSRMLRREKGKQREVYVSERTWDAYRSYISPLSPWLVTLTQPTDLSGEVISALGIRPRVSPGPNEAQTQTREMARIELARLVATGEDWSRDDIHALGTLAMWEGNSSLASLAIGQARKVTGKRNGDLGREMIQARDTVEMILLEHMLWSIDSPCFVPSSVRSSVSTTWRDKVKTHVPAFPAEKDNDVKMLAWIEYAEMLTDVQNVLMDPSRNKTRATSSPRPESIGSVRSDRRAAAERFRLERLEKRREFLAGWDGWQSRWGQGGDPILALHYHSAILITTSPLLMQEIEPVSLISPGKPASVQSPLIREPGDPSAPAPGSTASGRAIVGRPGSGPFPLWEELSADHAGHEMLVRARDSAVALIRSVCSPEIARTLHYSLPIFRSRLAFAISHILAHSVALPHSTLTALPLHQSTLRLAYEKLGGNNLSNGGPATGWTALGENSALVEVVRTGDLTLGSTRMLFAEVADGSIEVGRDLWDRVLGK</sequence>
<dbReference type="CDD" id="cd00067">
    <property type="entry name" value="GAL4"/>
    <property type="match status" value="1"/>
</dbReference>
<dbReference type="InterPro" id="IPR051089">
    <property type="entry name" value="prtT"/>
</dbReference>
<evidence type="ECO:0000313" key="8">
    <source>
        <dbReference type="EMBL" id="KAG7529600.1"/>
    </source>
</evidence>
<dbReference type="PROSITE" id="PS50048">
    <property type="entry name" value="ZN2_CY6_FUNGAL_2"/>
    <property type="match status" value="1"/>
</dbReference>
<evidence type="ECO:0000256" key="1">
    <source>
        <dbReference type="ARBA" id="ARBA00004123"/>
    </source>
</evidence>
<dbReference type="SUPFAM" id="SSF57701">
    <property type="entry name" value="Zn2/Cys6 DNA-binding domain"/>
    <property type="match status" value="1"/>
</dbReference>
<evidence type="ECO:0000256" key="3">
    <source>
        <dbReference type="ARBA" id="ARBA00023125"/>
    </source>
</evidence>
<accession>A0A8K0JGM9</accession>
<feature type="region of interest" description="Disordered" evidence="6">
    <location>
        <begin position="725"/>
        <end position="753"/>
    </location>
</feature>
<dbReference type="Proteomes" id="UP000812966">
    <property type="component" value="Unassembled WGS sequence"/>
</dbReference>
<keyword evidence="5" id="KW-0539">Nucleus</keyword>
<feature type="domain" description="Zn(2)-C6 fungal-type" evidence="7">
    <location>
        <begin position="174"/>
        <end position="205"/>
    </location>
</feature>
<feature type="compositionally biased region" description="Polar residues" evidence="6">
    <location>
        <begin position="61"/>
        <end position="78"/>
    </location>
</feature>
<organism evidence="8 9">
    <name type="scientific">Filobasidium floriforme</name>
    <dbReference type="NCBI Taxonomy" id="5210"/>
    <lineage>
        <taxon>Eukaryota</taxon>
        <taxon>Fungi</taxon>
        <taxon>Dikarya</taxon>
        <taxon>Basidiomycota</taxon>
        <taxon>Agaricomycotina</taxon>
        <taxon>Tremellomycetes</taxon>
        <taxon>Filobasidiales</taxon>
        <taxon>Filobasidiaceae</taxon>
        <taxon>Filobasidium</taxon>
    </lineage>
</organism>
<dbReference type="InterPro" id="IPR001138">
    <property type="entry name" value="Zn2Cys6_DnaBD"/>
</dbReference>
<dbReference type="Gene3D" id="4.10.240.10">
    <property type="entry name" value="Zn(2)-C6 fungal-type DNA-binding domain"/>
    <property type="match status" value="1"/>
</dbReference>
<feature type="region of interest" description="Disordered" evidence="6">
    <location>
        <begin position="1"/>
        <end position="136"/>
    </location>
</feature>
<dbReference type="GO" id="GO:0000976">
    <property type="term" value="F:transcription cis-regulatory region binding"/>
    <property type="evidence" value="ECO:0007669"/>
    <property type="project" value="TreeGrafter"/>
</dbReference>
<evidence type="ECO:0000313" key="9">
    <source>
        <dbReference type="Proteomes" id="UP000812966"/>
    </source>
</evidence>
<dbReference type="SMART" id="SM00066">
    <property type="entry name" value="GAL4"/>
    <property type="match status" value="1"/>
</dbReference>
<keyword evidence="3" id="KW-0238">DNA-binding</keyword>
<evidence type="ECO:0000259" key="7">
    <source>
        <dbReference type="PROSITE" id="PS50048"/>
    </source>
</evidence>
<dbReference type="EMBL" id="JABELV010000143">
    <property type="protein sequence ID" value="KAG7529600.1"/>
    <property type="molecule type" value="Genomic_DNA"/>
</dbReference>
<dbReference type="PROSITE" id="PS00463">
    <property type="entry name" value="ZN2_CY6_FUNGAL_1"/>
    <property type="match status" value="1"/>
</dbReference>
<proteinExistence type="predicted"/>
<feature type="compositionally biased region" description="Polar residues" evidence="6">
    <location>
        <begin position="108"/>
        <end position="119"/>
    </location>
</feature>
<dbReference type="Pfam" id="PF00172">
    <property type="entry name" value="Zn_clus"/>
    <property type="match status" value="1"/>
</dbReference>
<dbReference type="GO" id="GO:0008270">
    <property type="term" value="F:zinc ion binding"/>
    <property type="evidence" value="ECO:0007669"/>
    <property type="project" value="InterPro"/>
</dbReference>
<comment type="caution">
    <text evidence="8">The sequence shown here is derived from an EMBL/GenBank/DDBJ whole genome shotgun (WGS) entry which is preliminary data.</text>
</comment>
<dbReference type="GO" id="GO:0005634">
    <property type="term" value="C:nucleus"/>
    <property type="evidence" value="ECO:0007669"/>
    <property type="project" value="UniProtKB-SubCell"/>
</dbReference>
<dbReference type="InterPro" id="IPR036864">
    <property type="entry name" value="Zn2-C6_fun-type_DNA-bd_sf"/>
</dbReference>
<keyword evidence="9" id="KW-1185">Reference proteome</keyword>
<evidence type="ECO:0000256" key="4">
    <source>
        <dbReference type="ARBA" id="ARBA00023163"/>
    </source>
</evidence>
<evidence type="ECO:0000256" key="5">
    <source>
        <dbReference type="ARBA" id="ARBA00023242"/>
    </source>
</evidence>
<dbReference type="AlphaFoldDB" id="A0A8K0JGM9"/>
<gene>
    <name evidence="8" type="ORF">FFLO_05531</name>
</gene>